<dbReference type="RefSeq" id="XP_016291146.1">
    <property type="nucleotide sequence ID" value="XM_016437607.1"/>
</dbReference>
<feature type="compositionally biased region" description="Low complexity" evidence="1">
    <location>
        <begin position="192"/>
        <end position="205"/>
    </location>
</feature>
<name>V5GJM5_KALBG</name>
<organism evidence="3 4">
    <name type="scientific">Kalmanozyma brasiliensis (strain GHG001)</name>
    <name type="common">Yeast</name>
    <name type="synonym">Pseudozyma brasiliensis</name>
    <dbReference type="NCBI Taxonomy" id="1365824"/>
    <lineage>
        <taxon>Eukaryota</taxon>
        <taxon>Fungi</taxon>
        <taxon>Dikarya</taxon>
        <taxon>Basidiomycota</taxon>
        <taxon>Ustilaginomycotina</taxon>
        <taxon>Ustilaginomycetes</taxon>
        <taxon>Ustilaginales</taxon>
        <taxon>Ustilaginaceae</taxon>
        <taxon>Kalmanozyma</taxon>
    </lineage>
</organism>
<dbReference type="EMBL" id="KI545873">
    <property type="protein sequence ID" value="EST06157.1"/>
    <property type="molecule type" value="Genomic_DNA"/>
</dbReference>
<dbReference type="InterPro" id="IPR037056">
    <property type="entry name" value="RNase_H1_N_sf"/>
</dbReference>
<evidence type="ECO:0000259" key="2">
    <source>
        <dbReference type="Pfam" id="PF01693"/>
    </source>
</evidence>
<feature type="compositionally biased region" description="Low complexity" evidence="1">
    <location>
        <begin position="1"/>
        <end position="13"/>
    </location>
</feature>
<dbReference type="eggNOG" id="ENOG502RDHZ">
    <property type="taxonomic scope" value="Eukaryota"/>
</dbReference>
<feature type="compositionally biased region" description="Polar residues" evidence="1">
    <location>
        <begin position="127"/>
        <end position="146"/>
    </location>
</feature>
<dbReference type="InterPro" id="IPR011320">
    <property type="entry name" value="RNase_H1_N"/>
</dbReference>
<evidence type="ECO:0000256" key="1">
    <source>
        <dbReference type="SAM" id="MobiDB-lite"/>
    </source>
</evidence>
<dbReference type="Proteomes" id="UP000019377">
    <property type="component" value="Unassembled WGS sequence"/>
</dbReference>
<dbReference type="AlphaFoldDB" id="V5GJM5"/>
<protein>
    <recommendedName>
        <fullName evidence="2">Ribonuclease H1 N-terminal domain-containing protein</fullName>
    </recommendedName>
</protein>
<proteinExistence type="predicted"/>
<dbReference type="OrthoDB" id="2555129at2759"/>
<dbReference type="SUPFAM" id="SSF55658">
    <property type="entry name" value="L9 N-domain-like"/>
    <property type="match status" value="1"/>
</dbReference>
<feature type="compositionally biased region" description="Low complexity" evidence="1">
    <location>
        <begin position="21"/>
        <end position="42"/>
    </location>
</feature>
<dbReference type="Pfam" id="PF01693">
    <property type="entry name" value="Cauli_VI"/>
    <property type="match status" value="1"/>
</dbReference>
<dbReference type="GeneID" id="27420285"/>
<gene>
    <name evidence="3" type="ORF">PSEUBRA_SCAF3g03670</name>
</gene>
<evidence type="ECO:0000313" key="4">
    <source>
        <dbReference type="Proteomes" id="UP000019377"/>
    </source>
</evidence>
<feature type="region of interest" description="Disordered" evidence="1">
    <location>
        <begin position="288"/>
        <end position="308"/>
    </location>
</feature>
<feature type="domain" description="Ribonuclease H1 N-terminal" evidence="2">
    <location>
        <begin position="215"/>
        <end position="256"/>
    </location>
</feature>
<dbReference type="Gene3D" id="3.40.970.10">
    <property type="entry name" value="Ribonuclease H1, N-terminal domain"/>
    <property type="match status" value="1"/>
</dbReference>
<dbReference type="OMA" id="VESMAFY"/>
<evidence type="ECO:0000313" key="3">
    <source>
        <dbReference type="EMBL" id="EST06157.1"/>
    </source>
</evidence>
<feature type="region of interest" description="Disordered" evidence="1">
    <location>
        <begin position="183"/>
        <end position="206"/>
    </location>
</feature>
<dbReference type="InterPro" id="IPR009027">
    <property type="entry name" value="Ribosomal_bL9/RNase_H1_N"/>
</dbReference>
<accession>V5GJM5</accession>
<feature type="compositionally biased region" description="Polar residues" evidence="1">
    <location>
        <begin position="96"/>
        <end position="113"/>
    </location>
</feature>
<dbReference type="HOGENOM" id="CLU_411687_0_0_1"/>
<keyword evidence="4" id="KW-1185">Reference proteome</keyword>
<reference evidence="4" key="1">
    <citation type="journal article" date="2013" name="Genome Announc.">
        <title>Draft genome sequence of Pseudozyma brasiliensis sp. nov. strain GHG001, a high producer of endo-1,4-xylanase isolated from an insect pest of sugarcane.</title>
        <authorList>
            <person name="Oliveira J.V.D.C."/>
            <person name="dos Santos R.A.C."/>
            <person name="Borges T.A."/>
            <person name="Riano-Pachon D.M."/>
            <person name="Goldman G.H."/>
        </authorList>
    </citation>
    <scope>NUCLEOTIDE SEQUENCE [LARGE SCALE GENOMIC DNA]</scope>
    <source>
        <strain evidence="4">GHG001</strain>
    </source>
</reference>
<feature type="region of interest" description="Disordered" evidence="1">
    <location>
        <begin position="1"/>
        <end position="113"/>
    </location>
</feature>
<feature type="region of interest" description="Disordered" evidence="1">
    <location>
        <begin position="126"/>
        <end position="160"/>
    </location>
</feature>
<sequence>MGERSSSLLGKLTLRTKRRLANASNASASSSSSSRSAASSAATPEPRTPTSLCGQADYGLGYSSINHESSSKYRSKRNSTAALPDSVEHDRYADPTRTQKQRSLPRSYRLSSHSQEAPLFVEFQHQARPNSPIQSTVRARPQTSKSPPDYAALDPPRPQSPFAMTGTIPRSHTHALLGRSLSYDGSNQATIPRSSTQPLTSTPTSVVEPSEQSLYVVARGWKKGIYEIKEEAERHTRNFPGPLIQTFHDRPAAEEFLASSGRLTPQSMFSDEAEDELVERTRIFKGLDPQSEAAKRRSMGMSLERKESRRRSRMLAATHSSVLHQDAAAVAVSSPPLSFSSVFADNGPITPIDEISGFDSSSAPVPLQAMTLLPVKDLARSMLFYAKVLELACVSYIPEAQAVMSSSAATICLRTIEQAPLSSDETDFSRTSSPGLPRHALGADTFLPPTPESLILPSTDPGPLQLPATSLPLHSSSTSTSGAVVLIELNGSPDAMHTRLTAKLNEWRLAQSSLTKGALGWRKDSQRRPADRLECAGAASL</sequence>